<organism evidence="11 12">
    <name type="scientific">Paracoccus tegillarcae</name>
    <dbReference type="NCBI Taxonomy" id="1529068"/>
    <lineage>
        <taxon>Bacteria</taxon>
        <taxon>Pseudomonadati</taxon>
        <taxon>Pseudomonadota</taxon>
        <taxon>Alphaproteobacteria</taxon>
        <taxon>Rhodobacterales</taxon>
        <taxon>Paracoccaceae</taxon>
        <taxon>Paracoccus</taxon>
    </lineage>
</organism>
<comment type="similarity">
    <text evidence="9">Belongs to the carbohydrate kinase PfkB family. Ribokinase subfamily.</text>
</comment>
<comment type="catalytic activity">
    <reaction evidence="9">
        <text>D-ribose + ATP = D-ribose 5-phosphate + ADP + H(+)</text>
        <dbReference type="Rhea" id="RHEA:13697"/>
        <dbReference type="ChEBI" id="CHEBI:15378"/>
        <dbReference type="ChEBI" id="CHEBI:30616"/>
        <dbReference type="ChEBI" id="CHEBI:47013"/>
        <dbReference type="ChEBI" id="CHEBI:78346"/>
        <dbReference type="ChEBI" id="CHEBI:456216"/>
        <dbReference type="EC" id="2.7.1.15"/>
    </reaction>
</comment>
<dbReference type="InterPro" id="IPR002139">
    <property type="entry name" value="Ribo/fructo_kinase"/>
</dbReference>
<dbReference type="RefSeq" id="WP_101460157.1">
    <property type="nucleotide sequence ID" value="NZ_CP025408.1"/>
</dbReference>
<keyword evidence="5 9" id="KW-0067">ATP-binding</keyword>
<keyword evidence="12" id="KW-1185">Reference proteome</keyword>
<keyword evidence="8 9" id="KW-0119">Carbohydrate metabolism</keyword>
<dbReference type="CDD" id="cd01174">
    <property type="entry name" value="ribokinase"/>
    <property type="match status" value="1"/>
</dbReference>
<evidence type="ECO:0000259" key="10">
    <source>
        <dbReference type="Pfam" id="PF00294"/>
    </source>
</evidence>
<keyword evidence="3 9" id="KW-0547">Nucleotide-binding</keyword>
<feature type="active site" description="Proton acceptor" evidence="9">
    <location>
        <position position="237"/>
    </location>
</feature>
<evidence type="ECO:0000256" key="3">
    <source>
        <dbReference type="ARBA" id="ARBA00022741"/>
    </source>
</evidence>
<feature type="binding site" evidence="9">
    <location>
        <begin position="203"/>
        <end position="208"/>
    </location>
    <ligand>
        <name>ATP</name>
        <dbReference type="ChEBI" id="CHEBI:30616"/>
    </ligand>
</feature>
<feature type="binding site" evidence="9">
    <location>
        <position position="237"/>
    </location>
    <ligand>
        <name>substrate</name>
    </ligand>
</feature>
<feature type="binding site" evidence="9">
    <location>
        <position position="137"/>
    </location>
    <ligand>
        <name>substrate</name>
    </ligand>
</feature>
<dbReference type="Pfam" id="PF00294">
    <property type="entry name" value="PfkB"/>
    <property type="match status" value="1"/>
</dbReference>
<comment type="cofactor">
    <cofactor evidence="9">
        <name>Mg(2+)</name>
        <dbReference type="ChEBI" id="CHEBI:18420"/>
    </cofactor>
    <text evidence="9">Requires a divalent cation, most likely magnesium in vivo, as an electrophilic catalyst to aid phosphoryl group transfer. It is the chelate of the metal and the nucleotide that is the actual substrate.</text>
</comment>
<dbReference type="KEGG" id="paro:CUV01_08895"/>
<dbReference type="EMBL" id="CP025408">
    <property type="protein sequence ID" value="AUH33488.1"/>
    <property type="molecule type" value="Genomic_DNA"/>
</dbReference>
<dbReference type="GO" id="GO:0019303">
    <property type="term" value="P:D-ribose catabolic process"/>
    <property type="evidence" value="ECO:0007669"/>
    <property type="project" value="UniProtKB-UniRule"/>
</dbReference>
<comment type="pathway">
    <text evidence="9">Carbohydrate metabolism; D-ribose degradation; D-ribose 5-phosphate from beta-D-ribopyranose: step 2/2.</text>
</comment>
<keyword evidence="7 9" id="KW-0630">Potassium</keyword>
<feature type="binding site" evidence="9">
    <location>
        <begin position="10"/>
        <end position="12"/>
    </location>
    <ligand>
        <name>substrate</name>
    </ligand>
</feature>
<proteinExistence type="inferred from homology"/>
<evidence type="ECO:0000256" key="9">
    <source>
        <dbReference type="HAMAP-Rule" id="MF_01987"/>
    </source>
</evidence>
<comment type="activity regulation">
    <text evidence="9">Activated by a monovalent cation that binds near, but not in, the active site. The most likely occupant of the site in vivo is potassium. Ion binding induces a conformational change that may alter substrate affinity.</text>
</comment>
<feature type="binding site" evidence="9">
    <location>
        <begin position="236"/>
        <end position="237"/>
    </location>
    <ligand>
        <name>ATP</name>
        <dbReference type="ChEBI" id="CHEBI:30616"/>
    </ligand>
</feature>
<comment type="subcellular location">
    <subcellularLocation>
        <location evidence="9">Cytoplasm</location>
    </subcellularLocation>
</comment>
<dbReference type="InterPro" id="IPR011877">
    <property type="entry name" value="Ribokinase"/>
</dbReference>
<feature type="binding site" evidence="9">
    <location>
        <position position="180"/>
    </location>
    <ligand>
        <name>ATP</name>
        <dbReference type="ChEBI" id="CHEBI:30616"/>
    </ligand>
</feature>
<dbReference type="AlphaFoldDB" id="A0A2K9EEU7"/>
<gene>
    <name evidence="9" type="primary">rbsK</name>
    <name evidence="11" type="ORF">CUV01_08895</name>
</gene>
<dbReference type="GO" id="GO:0005737">
    <property type="term" value="C:cytoplasm"/>
    <property type="evidence" value="ECO:0007669"/>
    <property type="project" value="UniProtKB-SubCell"/>
</dbReference>
<dbReference type="PRINTS" id="PR00990">
    <property type="entry name" value="RIBOKINASE"/>
</dbReference>
<feature type="binding site" evidence="9">
    <location>
        <position position="267"/>
    </location>
    <ligand>
        <name>K(+)</name>
        <dbReference type="ChEBI" id="CHEBI:29103"/>
    </ligand>
</feature>
<keyword evidence="2 9" id="KW-0479">Metal-binding</keyword>
<dbReference type="InterPro" id="IPR011611">
    <property type="entry name" value="PfkB_dom"/>
</dbReference>
<sequence>MTIWNLGSINIDKAYRLRHMPRPGETLAATGFHKGLGGKGANQSLAAARAGASVVHLGAAARADDWVVGRLTASGVDTTHIVRHHDQATGHAIILLDDEGENSIVIHGGANRTLQLDQFKSAIARMKGGDFLLMQNETNLQVELAQIAAKRSVRVVYSAAPFDIDALRAVLPHISIIAVNEGEAAQLTDLLGGDPDVEGMLITRGAEGAEYRDLRDDRHFQVPAFAVDVVDTTGAGDCFAGYFVASLDRDEDIPSALRLAAAAAALKVTRRGAGDAIPKLAEVEQFLAEQS</sequence>
<evidence type="ECO:0000256" key="4">
    <source>
        <dbReference type="ARBA" id="ARBA00022777"/>
    </source>
</evidence>
<dbReference type="GO" id="GO:0046872">
    <property type="term" value="F:metal ion binding"/>
    <property type="evidence" value="ECO:0007669"/>
    <property type="project" value="UniProtKB-KW"/>
</dbReference>
<dbReference type="OrthoDB" id="9792663at2"/>
<feature type="domain" description="Carbohydrate kinase PfkB" evidence="10">
    <location>
        <begin position="7"/>
        <end position="279"/>
    </location>
</feature>
<dbReference type="UniPathway" id="UPA00916">
    <property type="reaction ID" value="UER00889"/>
</dbReference>
<feature type="binding site" evidence="9">
    <location>
        <position position="233"/>
    </location>
    <ligand>
        <name>K(+)</name>
        <dbReference type="ChEBI" id="CHEBI:29103"/>
    </ligand>
</feature>
<keyword evidence="9" id="KW-0963">Cytoplasm</keyword>
<evidence type="ECO:0000256" key="8">
    <source>
        <dbReference type="ARBA" id="ARBA00023277"/>
    </source>
</evidence>
<dbReference type="InterPro" id="IPR029056">
    <property type="entry name" value="Ribokinase-like"/>
</dbReference>
<keyword evidence="4 9" id="KW-0418">Kinase</keyword>
<protein>
    <recommendedName>
        <fullName evidence="9">Ribokinase</fullName>
        <shortName evidence="9">RK</shortName>
        <ecNumber evidence="9">2.7.1.15</ecNumber>
    </recommendedName>
</protein>
<dbReference type="Proteomes" id="UP000233742">
    <property type="component" value="Chromosome"/>
</dbReference>
<feature type="binding site" evidence="9">
    <location>
        <position position="272"/>
    </location>
    <ligand>
        <name>K(+)</name>
        <dbReference type="ChEBI" id="CHEBI:29103"/>
    </ligand>
</feature>
<comment type="caution">
    <text evidence="9">Lacks conserved residue(s) required for the propagation of feature annotation.</text>
</comment>
<dbReference type="PANTHER" id="PTHR10584:SF166">
    <property type="entry name" value="RIBOKINASE"/>
    <property type="match status" value="1"/>
</dbReference>
<evidence type="ECO:0000256" key="5">
    <source>
        <dbReference type="ARBA" id="ARBA00022840"/>
    </source>
</evidence>
<reference evidence="11 12" key="1">
    <citation type="submission" date="2017-12" db="EMBL/GenBank/DDBJ databases">
        <authorList>
            <person name="Hurst M.R.H."/>
        </authorList>
    </citation>
    <scope>NUCLEOTIDE SEQUENCE [LARGE SCALE GENOMIC DNA]</scope>
    <source>
        <strain evidence="11 12">BM15</strain>
    </source>
</reference>
<comment type="subunit">
    <text evidence="9">Homodimer.</text>
</comment>
<keyword evidence="6 9" id="KW-0460">Magnesium</keyword>
<evidence type="ECO:0000313" key="12">
    <source>
        <dbReference type="Proteomes" id="UP000233742"/>
    </source>
</evidence>
<dbReference type="HAMAP" id="MF_01987">
    <property type="entry name" value="Ribokinase"/>
    <property type="match status" value="1"/>
</dbReference>
<feature type="binding site" evidence="9">
    <location>
        <position position="270"/>
    </location>
    <ligand>
        <name>K(+)</name>
        <dbReference type="ChEBI" id="CHEBI:29103"/>
    </ligand>
</feature>
<dbReference type="Gene3D" id="3.40.1190.20">
    <property type="match status" value="1"/>
</dbReference>
<evidence type="ECO:0000256" key="1">
    <source>
        <dbReference type="ARBA" id="ARBA00022679"/>
    </source>
</evidence>
<evidence type="ECO:0000313" key="11">
    <source>
        <dbReference type="EMBL" id="AUH33488.1"/>
    </source>
</evidence>
<evidence type="ECO:0000256" key="6">
    <source>
        <dbReference type="ARBA" id="ARBA00022842"/>
    </source>
</evidence>
<name>A0A2K9EEU7_9RHOB</name>
<feature type="binding site" evidence="9">
    <location>
        <begin position="38"/>
        <end position="42"/>
    </location>
    <ligand>
        <name>substrate</name>
    </ligand>
</feature>
<feature type="binding site" evidence="9">
    <location>
        <position position="231"/>
    </location>
    <ligand>
        <name>K(+)</name>
        <dbReference type="ChEBI" id="CHEBI:29103"/>
    </ligand>
</feature>
<keyword evidence="1 9" id="KW-0808">Transferase</keyword>
<dbReference type="GO" id="GO:0005524">
    <property type="term" value="F:ATP binding"/>
    <property type="evidence" value="ECO:0007669"/>
    <property type="project" value="UniProtKB-UniRule"/>
</dbReference>
<dbReference type="SUPFAM" id="SSF53613">
    <property type="entry name" value="Ribokinase-like"/>
    <property type="match status" value="1"/>
</dbReference>
<dbReference type="PANTHER" id="PTHR10584">
    <property type="entry name" value="SUGAR KINASE"/>
    <property type="match status" value="1"/>
</dbReference>
<evidence type="ECO:0000256" key="7">
    <source>
        <dbReference type="ARBA" id="ARBA00022958"/>
    </source>
</evidence>
<evidence type="ECO:0000256" key="2">
    <source>
        <dbReference type="ARBA" id="ARBA00022723"/>
    </source>
</evidence>
<dbReference type="GO" id="GO:0004747">
    <property type="term" value="F:ribokinase activity"/>
    <property type="evidence" value="ECO:0007669"/>
    <property type="project" value="UniProtKB-UniRule"/>
</dbReference>
<dbReference type="EC" id="2.7.1.15" evidence="9"/>
<comment type="function">
    <text evidence="9">Catalyzes the phosphorylation of ribose at O-5 in a reaction requiring ATP and magnesium. The resulting D-ribose-5-phosphate can then be used either for sythesis of nucleotides, histidine, and tryptophan, or as a component of the pentose phosphate pathway.</text>
</comment>
<accession>A0A2K9EEU7</accession>